<dbReference type="EMBL" id="CM042887">
    <property type="protein sequence ID" value="KAI4331144.1"/>
    <property type="molecule type" value="Genomic_DNA"/>
</dbReference>
<keyword evidence="2" id="KW-1185">Reference proteome</keyword>
<dbReference type="Proteomes" id="UP001057402">
    <property type="component" value="Chromosome 8"/>
</dbReference>
<gene>
    <name evidence="1" type="ORF">MLD38_029360</name>
</gene>
<reference evidence="2" key="1">
    <citation type="journal article" date="2023" name="Front. Plant Sci.">
        <title>Chromosomal-level genome assembly of Melastoma candidum provides insights into trichome evolution.</title>
        <authorList>
            <person name="Zhong Y."/>
            <person name="Wu W."/>
            <person name="Sun C."/>
            <person name="Zou P."/>
            <person name="Liu Y."/>
            <person name="Dai S."/>
            <person name="Zhou R."/>
        </authorList>
    </citation>
    <scope>NUCLEOTIDE SEQUENCE [LARGE SCALE GENOMIC DNA]</scope>
</reference>
<comment type="caution">
    <text evidence="1">The sequence shown here is derived from an EMBL/GenBank/DDBJ whole genome shotgun (WGS) entry which is preliminary data.</text>
</comment>
<evidence type="ECO:0000313" key="1">
    <source>
        <dbReference type="EMBL" id="KAI4331144.1"/>
    </source>
</evidence>
<accession>A0ACB9N649</accession>
<protein>
    <submittedName>
        <fullName evidence="1">Uncharacterized protein</fullName>
    </submittedName>
</protein>
<evidence type="ECO:0000313" key="2">
    <source>
        <dbReference type="Proteomes" id="UP001057402"/>
    </source>
</evidence>
<organism evidence="1 2">
    <name type="scientific">Melastoma candidum</name>
    <dbReference type="NCBI Taxonomy" id="119954"/>
    <lineage>
        <taxon>Eukaryota</taxon>
        <taxon>Viridiplantae</taxon>
        <taxon>Streptophyta</taxon>
        <taxon>Embryophyta</taxon>
        <taxon>Tracheophyta</taxon>
        <taxon>Spermatophyta</taxon>
        <taxon>Magnoliopsida</taxon>
        <taxon>eudicotyledons</taxon>
        <taxon>Gunneridae</taxon>
        <taxon>Pentapetalae</taxon>
        <taxon>rosids</taxon>
        <taxon>malvids</taxon>
        <taxon>Myrtales</taxon>
        <taxon>Melastomataceae</taxon>
        <taxon>Melastomatoideae</taxon>
        <taxon>Melastomateae</taxon>
        <taxon>Melastoma</taxon>
    </lineage>
</organism>
<sequence length="1012" mass="111199">MTTEIPMRMVESGAAGNWVTSKVPMSFGPPLKAMAAEDLGLLLHTQKVTGSDPGIVPNRSGSAPPSMEGSFAAFANLLAQNNAGLDKSFADFSRTVAKFGNEERLRSDPAYIAYYGSHVNLNPRLPPPLISRENQRLVSHIGTFGNNCRLTSFNDSGNRSSFISGGPLFTHKEEQEDDKLHPQIVEDYNLYATGENMTSSGQNINLSAARHKSLVDLIQEDFPRTPSPIYSQPCPLSHGMDGSIDQEVQVLSLNVSSVGISKVSEQKSDNGDANEQPCVASSPSIGLVPAGRPLQVSFTCLQDSGENLTSPKDKVANDEAGLVDKEPLQGLDLSESGVSTGIAIEEQPLYRRNMPLHRTAALSGSAYCGSIGQDRGNPQAVSPQQGSLERFAQGHQKSYPENQSSVRFPPPLYAAAANYMNANAFYPNFQAPGIYAPQYSLGGYALNSAYAPPYMAAYPSHGAFPVPFNTTSGPGRTAGLSTPQGMLNMADVQHPSKNYGQHAMNFQPSFVDSVHMQYFHNPFEDAYAVPSHFSFASGGGIGGPVNPYVSYNDSTFTTPTGDQKGDFPVGGNLGMKNPRKVDVIGTNYHSRPHGFGAMSHYPGSPLASPVVPSSPVAGIGHLGRQNEMRFSQSSPRNGGMYSGWQGQRELGGFDDSKRNSFLEEFKSSNARKFELNDIAGHIVEFSVDQHGSRFIQQKLENCSTDEKAAVFREVLPHASKLMTDVFGNYVIQKFFEHGTMEQRKELAYQLAGQMLPLSLQMYGCRVIQKALEVIELDQKTRLVQELDGHVMRCVRDQNGNHVIQKCIECVPTERIEFIISAFRGQVPTLSTHPYGCRVIQRVLEHCSEESQGQCVVDEILESVYVLAQDQYGNYVTQHVLERGKPEERSRIISQLSGKIVSMSQHKYASNVIEKCLEYGDAAEREILIQEFIGWPEENDNLVAMMKDQFANYVIQKILEVGNDHHREILLKCIRTNLHALKKYTYGKHIVTKFEQLSSEDESQSLEQTSSGD</sequence>
<proteinExistence type="predicted"/>
<name>A0ACB9N649_9MYRT</name>